<dbReference type="GO" id="GO:0005737">
    <property type="term" value="C:cytoplasm"/>
    <property type="evidence" value="ECO:0007669"/>
    <property type="project" value="TreeGrafter"/>
</dbReference>
<dbReference type="PANTHER" id="PTHR18460:SF3">
    <property type="entry name" value="TELO2-INTERACTING PROTEIN 1 HOMOLOG"/>
    <property type="match status" value="1"/>
</dbReference>
<dbReference type="OrthoDB" id="49511at2759"/>
<dbReference type="Pfam" id="PF21547">
    <property type="entry name" value="TTI1"/>
    <property type="match status" value="1"/>
</dbReference>
<evidence type="ECO:0000313" key="4">
    <source>
        <dbReference type="EMBL" id="PPQ67347.1"/>
    </source>
</evidence>
<dbReference type="Gene3D" id="1.25.10.10">
    <property type="entry name" value="Leucine-rich Repeat Variant"/>
    <property type="match status" value="1"/>
</dbReference>
<dbReference type="InterPro" id="IPR016024">
    <property type="entry name" value="ARM-type_fold"/>
</dbReference>
<evidence type="ECO:0008006" key="6">
    <source>
        <dbReference type="Google" id="ProtNLM"/>
    </source>
</evidence>
<feature type="domain" description="TTI1 C-terminal TPR" evidence="3">
    <location>
        <begin position="803"/>
        <end position="1085"/>
    </location>
</feature>
<feature type="region of interest" description="Disordered" evidence="1">
    <location>
        <begin position="850"/>
        <end position="894"/>
    </location>
</feature>
<dbReference type="InterPro" id="IPR057567">
    <property type="entry name" value="TPR_TTI1_C"/>
</dbReference>
<proteinExistence type="predicted"/>
<accession>A0A409VM90</accession>
<dbReference type="InterPro" id="IPR052587">
    <property type="entry name" value="TELO2-interacting_protein_1"/>
</dbReference>
<evidence type="ECO:0000256" key="1">
    <source>
        <dbReference type="SAM" id="MobiDB-lite"/>
    </source>
</evidence>
<dbReference type="STRING" id="181874.A0A409VM90"/>
<dbReference type="SUPFAM" id="SSF48371">
    <property type="entry name" value="ARM repeat"/>
    <property type="match status" value="1"/>
</dbReference>
<dbReference type="InParanoid" id="A0A409VM90"/>
<reference evidence="4 5" key="1">
    <citation type="journal article" date="2018" name="Evol. Lett.">
        <title>Horizontal gene cluster transfer increased hallucinogenic mushroom diversity.</title>
        <authorList>
            <person name="Reynolds H.T."/>
            <person name="Vijayakumar V."/>
            <person name="Gluck-Thaler E."/>
            <person name="Korotkin H.B."/>
            <person name="Matheny P.B."/>
            <person name="Slot J.C."/>
        </authorList>
    </citation>
    <scope>NUCLEOTIDE SEQUENCE [LARGE SCALE GENOMIC DNA]</scope>
    <source>
        <strain evidence="4 5">2629</strain>
    </source>
</reference>
<evidence type="ECO:0000259" key="2">
    <source>
        <dbReference type="Pfam" id="PF24173"/>
    </source>
</evidence>
<keyword evidence="5" id="KW-1185">Reference proteome</keyword>
<dbReference type="InterPro" id="IPR049362">
    <property type="entry name" value="TTI1_rpt"/>
</dbReference>
<organism evidence="4 5">
    <name type="scientific">Panaeolus cyanescens</name>
    <dbReference type="NCBI Taxonomy" id="181874"/>
    <lineage>
        <taxon>Eukaryota</taxon>
        <taxon>Fungi</taxon>
        <taxon>Dikarya</taxon>
        <taxon>Basidiomycota</taxon>
        <taxon>Agaricomycotina</taxon>
        <taxon>Agaricomycetes</taxon>
        <taxon>Agaricomycetidae</taxon>
        <taxon>Agaricales</taxon>
        <taxon>Agaricineae</taxon>
        <taxon>Galeropsidaceae</taxon>
        <taxon>Panaeolus</taxon>
    </lineage>
</organism>
<feature type="domain" description="TTI1 N-terminal TPR" evidence="2">
    <location>
        <begin position="12"/>
        <end position="373"/>
    </location>
</feature>
<dbReference type="EMBL" id="NHTK01006025">
    <property type="protein sequence ID" value="PPQ67347.1"/>
    <property type="molecule type" value="Genomic_DNA"/>
</dbReference>
<dbReference type="Pfam" id="PF24173">
    <property type="entry name" value="TPR_TTI1_N"/>
    <property type="match status" value="1"/>
</dbReference>
<dbReference type="Proteomes" id="UP000284842">
    <property type="component" value="Unassembled WGS sequence"/>
</dbReference>
<evidence type="ECO:0000259" key="3">
    <source>
        <dbReference type="Pfam" id="PF24181"/>
    </source>
</evidence>
<evidence type="ECO:0000313" key="5">
    <source>
        <dbReference type="Proteomes" id="UP000284842"/>
    </source>
</evidence>
<gene>
    <name evidence="4" type="ORF">CVT24_011530</name>
</gene>
<comment type="caution">
    <text evidence="4">The sequence shown here is derived from an EMBL/GenBank/DDBJ whole genome shotgun (WGS) entry which is preliminary data.</text>
</comment>
<sequence length="1121" mass="123943">MDNHEQESQKYFQALKTICVPLFASSNLSPSSTKEVSALLTNLLKTLQDVPPELLTQNLIQYTFMPVSMLLQRNPSSDIPDQVLELIFQVITVLVESWWWFCDIKIWEQLFMLSGSVLGGIERKGLSGKSTRDNETKTAAAQCLASLLRPRTEYDATTRHFAPGLRFTRLQEFQTFVQAQKFEPILGQTLDWLLGTASMSHLPLQIVSLDDIGIIMDVYFPESLLPVVFPGVISTMTRICLGVSAGKGWANSEAVSRALQVMQTTIPKAIGDEICSHYGLLSRVETLNDLFENNANASPASSSNKSRTESWLRGTSSQLHIALNSLSPLISHPAPIVLRSLSSLSGVLIRATGLTLPSSQPLLLSFLLVLSRSEYDSVASQSKQELLQIMSKDFPRHVFLQQTLMDVLTTNLTSVPRLLSSQAESKLRHVAAQIEAICLLGCEGDCAVGVARGIRKLLGPSGGVEKWGWQLLSAIFLDDPGVIITPSSSGQLALESDPHSSSWIYFPEIKLKNLSSRESQVALISMLHALGSAGGEECLYAIEWFTQLGRGGKTDLISASALWCAARLLEGVSGVSVAGDQSSKLATRLFSPRLQKEARSLVRSIAESWDQAHVSSSTPSSEPSDDEGHLFEHRKGLVPLSQSLRLFQHSSSHQGKGVRQTYDYTHIHRALRLQLLSVATSITQSRSSTLFIHILYPILHSIVSPVSFLSATGLAALRFITETASYASPANMLLANFDYILDAISRRFTRRWLDIDATKVMSIMVRLVGIDIVNRAEDLVEECFDRLDEYHGYSAIVDGLMEVLGQIVRIAEEEAKAEGSQRSSSGPEADRRVRLDDFLSYLPRRHEENHIHEDTSHASSPEQSLGDEPVEGNMSEGSDASAQEADQETPQTPAQIITQKIVRRSMYFLTHDSPTIRVQVLSLLTSSMPVLAQSELIPSIHSVWPFILNRLMDPETFVVSAAAELIEALSIFAGDLMFRKIWDDVWPKFRLLLRKLTAADNDSAVVRRTGAVDSASAYSQSHRLYKSILKTMTATLRGVHPHEPSLWEVLVTFRRFLSPDAHLDLQLLAKQLYNQASTINPDMAWIVLYASSQRVDEPSAFLANHSWNIASTASTILQTLG</sequence>
<dbReference type="InterPro" id="IPR011989">
    <property type="entry name" value="ARM-like"/>
</dbReference>
<dbReference type="PANTHER" id="PTHR18460">
    <property type="entry name" value="TEL2 INTERACTING PROTEIN 1 TTI1 FAMILY MEMBER"/>
    <property type="match status" value="1"/>
</dbReference>
<dbReference type="InterPro" id="IPR057566">
    <property type="entry name" value="TPR_TTI1_N"/>
</dbReference>
<dbReference type="Pfam" id="PF24181">
    <property type="entry name" value="TPR_TTI1_C"/>
    <property type="match status" value="1"/>
</dbReference>
<protein>
    <recommendedName>
        <fullName evidence="6">TEL2-interacting protein 1</fullName>
    </recommendedName>
</protein>
<dbReference type="AlphaFoldDB" id="A0A409VM90"/>
<name>A0A409VM90_9AGAR</name>
<dbReference type="FunCoup" id="A0A409VM90">
    <property type="interactions" value="490"/>
</dbReference>